<dbReference type="SUPFAM" id="SSF50998">
    <property type="entry name" value="Quinoprotein alcohol dehydrogenase-like"/>
    <property type="match status" value="1"/>
</dbReference>
<dbReference type="Gene3D" id="2.130.10.10">
    <property type="entry name" value="YVTN repeat-like/Quinoprotein amine dehydrogenase"/>
    <property type="match status" value="3"/>
</dbReference>
<accession>A0A3Q7PDG6</accession>
<feature type="repeat" description="WD" evidence="4">
    <location>
        <begin position="457"/>
        <end position="499"/>
    </location>
</feature>
<feature type="region of interest" description="Disordered" evidence="5">
    <location>
        <begin position="787"/>
        <end position="815"/>
    </location>
</feature>
<evidence type="ECO:0000256" key="2">
    <source>
        <dbReference type="ARBA" id="ARBA00022574"/>
    </source>
</evidence>
<dbReference type="PROSITE" id="PS50294">
    <property type="entry name" value="WD_REPEATS_REGION"/>
    <property type="match status" value="1"/>
</dbReference>
<feature type="region of interest" description="Disordered" evidence="5">
    <location>
        <begin position="50"/>
        <end position="87"/>
    </location>
</feature>
<evidence type="ECO:0000256" key="5">
    <source>
        <dbReference type="SAM" id="MobiDB-lite"/>
    </source>
</evidence>
<dbReference type="InterPro" id="IPR002048">
    <property type="entry name" value="EF_hand_dom"/>
</dbReference>
<keyword evidence="2 4" id="KW-0853">WD repeat</keyword>
<keyword evidence="7" id="KW-1185">Reference proteome</keyword>
<reference key="1">
    <citation type="submission" date="2019-01" db="UniProtKB">
        <authorList>
            <consortium name="RefSeq"/>
        </authorList>
    </citation>
    <scope>IDENTIFICATION</scope>
</reference>
<reference evidence="8" key="2">
    <citation type="submission" date="2025-08" db="UniProtKB">
        <authorList>
            <consortium name="RefSeq"/>
        </authorList>
    </citation>
    <scope>IDENTIFICATION</scope>
    <source>
        <tissue evidence="8">Blood</tissue>
    </source>
</reference>
<dbReference type="Pfam" id="PF00400">
    <property type="entry name" value="WD40"/>
    <property type="match status" value="4"/>
</dbReference>
<dbReference type="PANTHER" id="PTHR44324">
    <property type="entry name" value="WD40 REPEAT DOMAIN 95"/>
    <property type="match status" value="1"/>
</dbReference>
<evidence type="ECO:0000313" key="7">
    <source>
        <dbReference type="Proteomes" id="UP000286641"/>
    </source>
</evidence>
<dbReference type="InterPro" id="IPR019775">
    <property type="entry name" value="WD40_repeat_CS"/>
</dbReference>
<gene>
    <name evidence="8" type="primary">LOC112827357</name>
</gene>
<evidence type="ECO:0000313" key="8">
    <source>
        <dbReference type="RefSeq" id="XP_025731628.1"/>
    </source>
</evidence>
<dbReference type="InterPro" id="IPR051242">
    <property type="entry name" value="WD-EF-hand_domain"/>
</dbReference>
<dbReference type="InParanoid" id="A0A3Q7PDG6"/>
<protein>
    <recommendedName>
        <fullName evidence="1">WD repeat-containing protein on Y chromosome</fullName>
    </recommendedName>
</protein>
<dbReference type="PROSITE" id="PS50222">
    <property type="entry name" value="EF_HAND_2"/>
    <property type="match status" value="1"/>
</dbReference>
<dbReference type="PANTHER" id="PTHR44324:SF6">
    <property type="entry name" value="EF-HAND CALCIUM BINDING DOMAIN 8"/>
    <property type="match status" value="1"/>
</dbReference>
<evidence type="ECO:0000256" key="4">
    <source>
        <dbReference type="PROSITE-ProRule" id="PRU00221"/>
    </source>
</evidence>
<proteinExistence type="predicted"/>
<dbReference type="Gene3D" id="1.10.238.10">
    <property type="entry name" value="EF-hand"/>
    <property type="match status" value="1"/>
</dbReference>
<dbReference type="InterPro" id="IPR036322">
    <property type="entry name" value="WD40_repeat_dom_sf"/>
</dbReference>
<dbReference type="SUPFAM" id="SSF50978">
    <property type="entry name" value="WD40 repeat-like"/>
    <property type="match status" value="1"/>
</dbReference>
<evidence type="ECO:0000256" key="3">
    <source>
        <dbReference type="ARBA" id="ARBA00022737"/>
    </source>
</evidence>
<dbReference type="InterPro" id="IPR011047">
    <property type="entry name" value="Quinoprotein_ADH-like_sf"/>
</dbReference>
<evidence type="ECO:0000256" key="1">
    <source>
        <dbReference type="ARBA" id="ARBA00014901"/>
    </source>
</evidence>
<feature type="repeat" description="WD" evidence="4">
    <location>
        <begin position="414"/>
        <end position="446"/>
    </location>
</feature>
<dbReference type="CTD" id="388795"/>
<dbReference type="InterPro" id="IPR011992">
    <property type="entry name" value="EF-hand-dom_pair"/>
</dbReference>
<feature type="region of interest" description="Disordered" evidence="5">
    <location>
        <begin position="1230"/>
        <end position="1258"/>
    </location>
</feature>
<name>A0A3Q7PDG6_CALUR</name>
<dbReference type="SUPFAM" id="SSF47473">
    <property type="entry name" value="EF-hand"/>
    <property type="match status" value="1"/>
</dbReference>
<dbReference type="SMART" id="SM00320">
    <property type="entry name" value="WD40"/>
    <property type="match status" value="10"/>
</dbReference>
<dbReference type="PROSITE" id="PS00678">
    <property type="entry name" value="WD_REPEATS_1"/>
    <property type="match status" value="1"/>
</dbReference>
<sequence length="1327" mass="149901">MCWACLWVQGSSPRPLTLTSFPPSCDLARSASHMVLESWNKVTMIPYSRSRPVSSEDLRESPQSQKASTPGGVQKSEEVLSSPASSITLSQHESQLFTPLHMAKMEKMFEDDTDSARALDMNAFIKAMKKILSNMSDEMLEALFLKVDTDCTGSVTWQKYVDYMMREFQRRERMKTSQYRLRFHLPMRIVPLNHGCEIVKVQFLTQRFKKTGHLLTVTKDGILQIWSEAFSLLNSFRLNQIQQVYNLQMWVIDMVCLYNMNLIAVASTDQKIEFFDISNRNCARAFTFIDLDSCVLAMDYWSDYHRGVFCYGDTKGNVIVFTSDNVTHGLFNPRILPRTSKWDHWTKVSARKLLNEKSPLYRSYQLKALHPNWCQQVKFIPQLNTVASCSAIEKSSLVLTMLPSKAPESPKFSVLNLRKGILCFDYCPDKNLVVTGGYDPLIRLWNPFFSKKPVWMMKGHQTSVTHILVNSKNSSILLSVSKDKNIRVWDMQDYICLQSFCGKLFALGNCPITSIYFHKSEDSLICSTYSIGILKGYLETEEPGKTGEKTTTYSSPVCAVLYSKIFKQVVSGCLSSLVSVWEVATGRRTMEFSVAGDQQMELTSMCLDESERCLLTGLRDGTVKMWNYAIGECLLVFPNTDHLEISGIVHMNKAFYVTGWSKRITCFMLHKAKPVLMCYHWHTFHKEDVLSMAKYQNQFLGTSSYNGDILFWNVNLFKPILNFNASVSPLPLLPKKVQEVDNFLAKSLWSGKSCMEHQEWAHRPPGQPPGPRARTVANANLQRNLMSAPPVMKHPRDKQPERPAPPQKPVHSGSPKLLRTAYGAQRGEFQKKILLQSNASVEKIIFLQTRPRQPRVAVLLSSCIDGHIYAWSIHGGGGLLGKFPVDFLSRGDVVVGAMATDEKDLILVTGDCKGYIKIWDIKDYCTFTDRWSSQPSGTNKFQFLIPERVQINLPHYIPLEEKEVVAGQTISLVPPKLLNSWKGHLDSVADILYVDSFQLVVSAGQDCDVKAWKLSGDTIGMGPAEALFFPNLTSDGCLIILHHCYFIHEPRTFGLSVWKRLQDIQIVGDLKVGKSSEEEADSTDAAQKAFRPELREQRALAEALVYQRREQVVLMALLNGKADAEAEAWAKLQKITQTSPWAGERSPEDIECSWCKWESKGKQMSKVVGAAYKPKDRSRSSRLLSTHVQYDWMKYQISPQIYQSLHFNRLSPTHTPDLVLHNVLEQQGPHSHLAAHHSHKDPDPDRDTSSSATSLPVSDTLTLTASDSGFLESALSSSPYLRASPSVLSQAPKYIVQRWATPMPAASSVELLSRPLKATFRSSTKKS</sequence>
<dbReference type="Proteomes" id="UP000286641">
    <property type="component" value="Unplaced"/>
</dbReference>
<feature type="compositionally biased region" description="Polar residues" evidence="5">
    <location>
        <begin position="1249"/>
        <end position="1258"/>
    </location>
</feature>
<feature type="domain" description="EF-hand" evidence="6">
    <location>
        <begin position="135"/>
        <end position="170"/>
    </location>
</feature>
<dbReference type="InterPro" id="IPR015943">
    <property type="entry name" value="WD40/YVTN_repeat-like_dom_sf"/>
</dbReference>
<organism evidence="7 8">
    <name type="scientific">Callorhinus ursinus</name>
    <name type="common">Northern fur seal</name>
    <dbReference type="NCBI Taxonomy" id="34884"/>
    <lineage>
        <taxon>Eukaryota</taxon>
        <taxon>Metazoa</taxon>
        <taxon>Chordata</taxon>
        <taxon>Craniata</taxon>
        <taxon>Vertebrata</taxon>
        <taxon>Euteleostomi</taxon>
        <taxon>Mammalia</taxon>
        <taxon>Eutheria</taxon>
        <taxon>Laurasiatheria</taxon>
        <taxon>Carnivora</taxon>
        <taxon>Caniformia</taxon>
        <taxon>Pinnipedia</taxon>
        <taxon>Otariidae</taxon>
        <taxon>Callorhinus</taxon>
    </lineage>
</organism>
<feature type="repeat" description="WD" evidence="4">
    <location>
        <begin position="981"/>
        <end position="1015"/>
    </location>
</feature>
<evidence type="ECO:0000259" key="6">
    <source>
        <dbReference type="PROSITE" id="PS50222"/>
    </source>
</evidence>
<dbReference type="PROSITE" id="PS50082">
    <property type="entry name" value="WD_REPEATS_2"/>
    <property type="match status" value="3"/>
</dbReference>
<dbReference type="RefSeq" id="XP_025731628.1">
    <property type="nucleotide sequence ID" value="XM_025875843.1"/>
</dbReference>
<keyword evidence="3" id="KW-0677">Repeat</keyword>
<dbReference type="InterPro" id="IPR001680">
    <property type="entry name" value="WD40_rpt"/>
</dbReference>
<dbReference type="GO" id="GO:0005509">
    <property type="term" value="F:calcium ion binding"/>
    <property type="evidence" value="ECO:0007669"/>
    <property type="project" value="InterPro"/>
</dbReference>